<evidence type="ECO:0000256" key="1">
    <source>
        <dbReference type="SAM" id="MobiDB-lite"/>
    </source>
</evidence>
<keyword evidence="3" id="KW-1185">Reference proteome</keyword>
<feature type="region of interest" description="Disordered" evidence="1">
    <location>
        <begin position="26"/>
        <end position="52"/>
    </location>
</feature>
<dbReference type="STRING" id="1095630.A0A2J6SMT6"/>
<evidence type="ECO:0000313" key="2">
    <source>
        <dbReference type="EMBL" id="PMD52030.1"/>
    </source>
</evidence>
<gene>
    <name evidence="2" type="ORF">K444DRAFT_669693</name>
</gene>
<feature type="compositionally biased region" description="Basic residues" evidence="1">
    <location>
        <begin position="32"/>
        <end position="42"/>
    </location>
</feature>
<dbReference type="AlphaFoldDB" id="A0A2J6SMT6"/>
<dbReference type="OrthoDB" id="1744869at2759"/>
<name>A0A2J6SMT6_9HELO</name>
<dbReference type="RefSeq" id="XP_024728934.1">
    <property type="nucleotide sequence ID" value="XM_024887548.1"/>
</dbReference>
<dbReference type="EMBL" id="KZ613912">
    <property type="protein sequence ID" value="PMD52030.1"/>
    <property type="molecule type" value="Genomic_DNA"/>
</dbReference>
<sequence length="552" mass="60801">MLAALSRQARWIPLRSLRTESTIEVRKVTTSKGKRTTTKRPSPHTLQPPPTRQVTISIDRPEQATIQHVLDALASFQKISSRLENFAAFNHHTLFILATPSFASWLEASSEFIPKALQRVLGTLRPIEVDVVCGVCDGLAPRPVSMKQPSGAGFSILHKPWKQDDLWECNPTAVSPNLHSTITFSANKGHNVTLTLPLANTLFKNGRLSTLLLTRWRSSGGSFEVTQEQTEKKNVTVNVFGRLQIPRPSIQIPSVPLTPMRRIQSGLGNIVRTIDFGEGGLPDVGPASRELEMRVTEYLSKQGLDHSVIDVWALVIPVEALSGPWSDKVKVLMSDVEDLMAKQAPSTGKDCCYVGDFIDQGATLCRVLSGGGGWGIKQGLLSLDPQTTYCTNNESRYDFSEGTLDEQQTSALGNVAQQGAFIQFLVVAKHDEAVDPLIENERGYVDSALGSTVVGVVPSTVDEIHDMSQNEDQQVPKLDVQVYLNHFGCVSESGMFLQRKGERDKSTTPAIETKIDLPYSYVYRENFERSPLDIYEEAESVEKEVGSPDGLV</sequence>
<dbReference type="Proteomes" id="UP000235371">
    <property type="component" value="Unassembled WGS sequence"/>
</dbReference>
<proteinExistence type="predicted"/>
<evidence type="ECO:0000313" key="3">
    <source>
        <dbReference type="Proteomes" id="UP000235371"/>
    </source>
</evidence>
<dbReference type="InParanoid" id="A0A2J6SMT6"/>
<organism evidence="2 3">
    <name type="scientific">Hyaloscypha bicolor E</name>
    <dbReference type="NCBI Taxonomy" id="1095630"/>
    <lineage>
        <taxon>Eukaryota</taxon>
        <taxon>Fungi</taxon>
        <taxon>Dikarya</taxon>
        <taxon>Ascomycota</taxon>
        <taxon>Pezizomycotina</taxon>
        <taxon>Leotiomycetes</taxon>
        <taxon>Helotiales</taxon>
        <taxon>Hyaloscyphaceae</taxon>
        <taxon>Hyaloscypha</taxon>
        <taxon>Hyaloscypha bicolor</taxon>
    </lineage>
</organism>
<accession>A0A2J6SMT6</accession>
<dbReference type="GeneID" id="36595624"/>
<reference evidence="2 3" key="1">
    <citation type="submission" date="2016-04" db="EMBL/GenBank/DDBJ databases">
        <title>A degradative enzymes factory behind the ericoid mycorrhizal symbiosis.</title>
        <authorList>
            <consortium name="DOE Joint Genome Institute"/>
            <person name="Martino E."/>
            <person name="Morin E."/>
            <person name="Grelet G."/>
            <person name="Kuo A."/>
            <person name="Kohler A."/>
            <person name="Daghino S."/>
            <person name="Barry K."/>
            <person name="Choi C."/>
            <person name="Cichocki N."/>
            <person name="Clum A."/>
            <person name="Copeland A."/>
            <person name="Hainaut M."/>
            <person name="Haridas S."/>
            <person name="Labutti K."/>
            <person name="Lindquist E."/>
            <person name="Lipzen A."/>
            <person name="Khouja H.-R."/>
            <person name="Murat C."/>
            <person name="Ohm R."/>
            <person name="Olson A."/>
            <person name="Spatafora J."/>
            <person name="Veneault-Fourrey C."/>
            <person name="Henrissat B."/>
            <person name="Grigoriev I."/>
            <person name="Martin F."/>
            <person name="Perotto S."/>
        </authorList>
    </citation>
    <scope>NUCLEOTIDE SEQUENCE [LARGE SCALE GENOMIC DNA]</scope>
    <source>
        <strain evidence="2 3">E</strain>
    </source>
</reference>
<protein>
    <submittedName>
        <fullName evidence="2">Uncharacterized protein</fullName>
    </submittedName>
</protein>